<dbReference type="Pfam" id="PF06823">
    <property type="entry name" value="DUF1236"/>
    <property type="match status" value="1"/>
</dbReference>
<keyword evidence="4" id="KW-1185">Reference proteome</keyword>
<dbReference type="KEGG" id="abaw:D5400_01355"/>
<name>A0A3S9B9J9_9HYPH</name>
<dbReference type="AlphaFoldDB" id="A0A3S9B9J9"/>
<evidence type="ECO:0000259" key="2">
    <source>
        <dbReference type="PROSITE" id="PS51781"/>
    </source>
</evidence>
<dbReference type="InterPro" id="IPR009642">
    <property type="entry name" value="DUF1236"/>
</dbReference>
<protein>
    <submittedName>
        <fullName evidence="3">DUF1236 domain-containing protein</fullName>
    </submittedName>
</protein>
<evidence type="ECO:0000313" key="4">
    <source>
        <dbReference type="Proteomes" id="UP000268192"/>
    </source>
</evidence>
<dbReference type="Pfam" id="PF08239">
    <property type="entry name" value="SH3_3"/>
    <property type="match status" value="1"/>
</dbReference>
<feature type="signal peptide" evidence="1">
    <location>
        <begin position="1"/>
        <end position="26"/>
    </location>
</feature>
<dbReference type="EMBL" id="CP032509">
    <property type="protein sequence ID" value="AZN73504.1"/>
    <property type="molecule type" value="Genomic_DNA"/>
</dbReference>
<dbReference type="Proteomes" id="UP000268192">
    <property type="component" value="Chromosome"/>
</dbReference>
<proteinExistence type="predicted"/>
<dbReference type="PROSITE" id="PS51781">
    <property type="entry name" value="SH3B"/>
    <property type="match status" value="1"/>
</dbReference>
<accession>A0A3S9B9J9</accession>
<evidence type="ECO:0000256" key="1">
    <source>
        <dbReference type="SAM" id="SignalP"/>
    </source>
</evidence>
<feature type="chain" id="PRO_5019438958" evidence="1">
    <location>
        <begin position="27"/>
        <end position="226"/>
    </location>
</feature>
<feature type="domain" description="SH3b" evidence="2">
    <location>
        <begin position="27"/>
        <end position="90"/>
    </location>
</feature>
<keyword evidence="1" id="KW-0732">Signal</keyword>
<evidence type="ECO:0000313" key="3">
    <source>
        <dbReference type="EMBL" id="AZN73504.1"/>
    </source>
</evidence>
<sequence>MTTRFTKIASSTIVGAALLASSAAFAQTTASATADLNIRSGPGPQFPVTGVINTGEQATINGCLEGSKWCQVSGAGGEGWAYSDYLTADLSGETVVVTERYQDVGVPVTTYDEGSATDGAVMGGATGAVAGALIGGPIGAVVGGVAGAAAAGTTAGVIDPPETVTTYVTSNAAEPVYLEGEVVVGAQVPDTVELREVPDYEYRYVNVNSQPVLVDPASRQIVYVYR</sequence>
<organism evidence="3 4">
    <name type="scientific">Georhizobium profundi</name>
    <dbReference type="NCBI Taxonomy" id="2341112"/>
    <lineage>
        <taxon>Bacteria</taxon>
        <taxon>Pseudomonadati</taxon>
        <taxon>Pseudomonadota</taxon>
        <taxon>Alphaproteobacteria</taxon>
        <taxon>Hyphomicrobiales</taxon>
        <taxon>Rhizobiaceae</taxon>
        <taxon>Georhizobium</taxon>
    </lineage>
</organism>
<reference evidence="3 4" key="1">
    <citation type="submission" date="2018-09" db="EMBL/GenBank/DDBJ databases">
        <title>Marinorhizobium profundi gen. nov., sp. nov., isolated from a deep-sea sediment sample from the New Britain Trench and proposal of Marinorhizobiaceae fam. nov. in the order Rhizobiales of the class Alphaproteobacteria.</title>
        <authorList>
            <person name="Cao J."/>
        </authorList>
    </citation>
    <scope>NUCLEOTIDE SEQUENCE [LARGE SCALE GENOMIC DNA]</scope>
    <source>
        <strain evidence="3 4">WS11</strain>
    </source>
</reference>
<dbReference type="Gene3D" id="2.30.30.40">
    <property type="entry name" value="SH3 Domains"/>
    <property type="match status" value="1"/>
</dbReference>
<gene>
    <name evidence="3" type="ORF">D5400_01355</name>
</gene>
<dbReference type="OrthoDB" id="102964at2"/>
<dbReference type="InterPro" id="IPR003646">
    <property type="entry name" value="SH3-like_bac-type"/>
</dbReference>
<dbReference type="RefSeq" id="WP_126006925.1">
    <property type="nucleotide sequence ID" value="NZ_CP032509.1"/>
</dbReference>